<organism evidence="1 2">
    <name type="scientific">Fluctibacter corallii</name>
    <dbReference type="NCBI Taxonomy" id="2984329"/>
    <lineage>
        <taxon>Bacteria</taxon>
        <taxon>Pseudomonadati</taxon>
        <taxon>Pseudomonadota</taxon>
        <taxon>Gammaproteobacteria</taxon>
        <taxon>Alteromonadales</taxon>
        <taxon>Alteromonadaceae</taxon>
        <taxon>Fluctibacter</taxon>
    </lineage>
</organism>
<gene>
    <name evidence="1" type="ORF">OE749_14345</name>
</gene>
<dbReference type="Proteomes" id="UP001652504">
    <property type="component" value="Unassembled WGS sequence"/>
</dbReference>
<evidence type="ECO:0000313" key="2">
    <source>
        <dbReference type="Proteomes" id="UP001652504"/>
    </source>
</evidence>
<evidence type="ECO:0000313" key="1">
    <source>
        <dbReference type="EMBL" id="MCV2885875.1"/>
    </source>
</evidence>
<comment type="caution">
    <text evidence="1">The sequence shown here is derived from an EMBL/GenBank/DDBJ whole genome shotgun (WGS) entry which is preliminary data.</text>
</comment>
<keyword evidence="2" id="KW-1185">Reference proteome</keyword>
<dbReference type="RefSeq" id="WP_263713154.1">
    <property type="nucleotide sequence ID" value="NZ_JAOWKX010000007.1"/>
</dbReference>
<proteinExistence type="predicted"/>
<sequence>MSSFVAHGSISVKVDGRVLIVEGTGPWNAESLDESGENAKGVLESLKGAPWGVIVVVRGEPIHVPDAAKQLTQIIRDEKRVGRSATALLVEDSDSPRFAKNHIGEIYREAGENFAFFSDFNHAKAWVLDKVKQAELV</sequence>
<name>A0ABT3ABB1_9ALTE</name>
<dbReference type="EMBL" id="JAOWKX010000007">
    <property type="protein sequence ID" value="MCV2885875.1"/>
    <property type="molecule type" value="Genomic_DNA"/>
</dbReference>
<accession>A0ABT3ABB1</accession>
<reference evidence="1 2" key="1">
    <citation type="submission" date="2022-10" db="EMBL/GenBank/DDBJ databases">
        <title>Aestuariibacter sp. AA17 isolated from Montipora capitata coral fragment.</title>
        <authorList>
            <person name="Emsley S.A."/>
            <person name="Pfannmuller K.M."/>
            <person name="Loughran R.M."/>
            <person name="Shlafstein M."/>
            <person name="Papke E."/>
            <person name="Saw J.H."/>
            <person name="Ushijima B."/>
            <person name="Videau P."/>
        </authorList>
    </citation>
    <scope>NUCLEOTIDE SEQUENCE [LARGE SCALE GENOMIC DNA]</scope>
    <source>
        <strain evidence="1 2">AA17</strain>
    </source>
</reference>
<protein>
    <recommendedName>
        <fullName evidence="3">STAS/SEC14 domain-containing protein</fullName>
    </recommendedName>
</protein>
<evidence type="ECO:0008006" key="3">
    <source>
        <dbReference type="Google" id="ProtNLM"/>
    </source>
</evidence>